<proteinExistence type="predicted"/>
<dbReference type="CDD" id="cd04182">
    <property type="entry name" value="GT_2_like_f"/>
    <property type="match status" value="1"/>
</dbReference>
<sequence length="184" mass="18896">MIAAVILAAGAGRRMGGPKAQLRVEGDTLLRRATRVALEAGCAPVVAVVGEGDPGPGVEGVQVLPNPQAAEGMASSLRTGLTALPLEAEAVLILTVDQVEVDTILLKRLLALAAADPTRPAACAYEGTLGVPAVLPRRLFPDLLALHGDRGAKAILLREQAAALPFPGGAADLDTPADLKRLRR</sequence>
<dbReference type="PANTHER" id="PTHR43777:SF1">
    <property type="entry name" value="MOLYBDENUM COFACTOR CYTIDYLYLTRANSFERASE"/>
    <property type="match status" value="1"/>
</dbReference>
<reference evidence="3" key="1">
    <citation type="journal article" date="2023" name="Int. J. Syst. Evol. Microbiol.">
        <title>Mesoterricola silvestris gen. nov., sp. nov., Mesoterricola sediminis sp. nov., Geothrix oryzae sp. nov., Geothrix edaphica sp. nov., Geothrix rubra sp. nov., and Geothrix limicola sp. nov., six novel members of Acidobacteriota isolated from soils.</title>
        <authorList>
            <person name="Itoh H."/>
            <person name="Sugisawa Y."/>
            <person name="Mise K."/>
            <person name="Xu Z."/>
            <person name="Kuniyasu M."/>
            <person name="Ushijima N."/>
            <person name="Kawano K."/>
            <person name="Kobayashi E."/>
            <person name="Shiratori Y."/>
            <person name="Masuda Y."/>
            <person name="Senoo K."/>
        </authorList>
    </citation>
    <scope>NUCLEOTIDE SEQUENCE [LARGE SCALE GENOMIC DNA]</scope>
    <source>
        <strain evidence="3">Red222</strain>
    </source>
</reference>
<accession>A0ABM8DR78</accession>
<dbReference type="SUPFAM" id="SSF53448">
    <property type="entry name" value="Nucleotide-diphospho-sugar transferases"/>
    <property type="match status" value="1"/>
</dbReference>
<evidence type="ECO:0000313" key="2">
    <source>
        <dbReference type="EMBL" id="BDU69523.1"/>
    </source>
</evidence>
<protein>
    <recommendedName>
        <fullName evidence="1">MobA-like NTP transferase domain-containing protein</fullName>
    </recommendedName>
</protein>
<name>A0ABM8DR78_9BACT</name>
<dbReference type="RefSeq" id="WP_286353246.1">
    <property type="nucleotide sequence ID" value="NZ_AP027079.1"/>
</dbReference>
<dbReference type="InterPro" id="IPR025877">
    <property type="entry name" value="MobA-like_NTP_Trfase"/>
</dbReference>
<dbReference type="EMBL" id="AP027079">
    <property type="protein sequence ID" value="BDU69523.1"/>
    <property type="molecule type" value="Genomic_DNA"/>
</dbReference>
<evidence type="ECO:0000259" key="1">
    <source>
        <dbReference type="Pfam" id="PF12804"/>
    </source>
</evidence>
<dbReference type="PANTHER" id="PTHR43777">
    <property type="entry name" value="MOLYBDENUM COFACTOR CYTIDYLYLTRANSFERASE"/>
    <property type="match status" value="1"/>
</dbReference>
<evidence type="ECO:0000313" key="3">
    <source>
        <dbReference type="Proteomes" id="UP001242010"/>
    </source>
</evidence>
<dbReference type="Proteomes" id="UP001242010">
    <property type="component" value="Chromosome"/>
</dbReference>
<dbReference type="InterPro" id="IPR029044">
    <property type="entry name" value="Nucleotide-diphossugar_trans"/>
</dbReference>
<organism evidence="2 3">
    <name type="scientific">Geothrix oryzae</name>
    <dbReference type="NCBI Taxonomy" id="2927975"/>
    <lineage>
        <taxon>Bacteria</taxon>
        <taxon>Pseudomonadati</taxon>
        <taxon>Acidobacteriota</taxon>
        <taxon>Holophagae</taxon>
        <taxon>Holophagales</taxon>
        <taxon>Holophagaceae</taxon>
        <taxon>Geothrix</taxon>
    </lineage>
</organism>
<dbReference type="Pfam" id="PF12804">
    <property type="entry name" value="NTP_transf_3"/>
    <property type="match status" value="1"/>
</dbReference>
<keyword evidence="3" id="KW-1185">Reference proteome</keyword>
<dbReference type="Gene3D" id="3.90.550.10">
    <property type="entry name" value="Spore Coat Polysaccharide Biosynthesis Protein SpsA, Chain A"/>
    <property type="match status" value="1"/>
</dbReference>
<feature type="domain" description="MobA-like NTP transferase" evidence="1">
    <location>
        <begin position="4"/>
        <end position="158"/>
    </location>
</feature>
<gene>
    <name evidence="2" type="ORF">GETHOR_16240</name>
</gene>